<proteinExistence type="predicted"/>
<evidence type="ECO:0000313" key="2">
    <source>
        <dbReference type="Proteomes" id="UP000594342"/>
    </source>
</evidence>
<reference evidence="1 2" key="1">
    <citation type="submission" date="2018-10" db="EMBL/GenBank/DDBJ databases">
        <authorList>
            <consortium name="IHU Genomes"/>
        </authorList>
    </citation>
    <scope>NUCLEOTIDE SEQUENCE [LARGE SCALE GENOMIC DNA]</scope>
    <source>
        <strain evidence="1 2">A1</strain>
    </source>
</reference>
<keyword evidence="2" id="KW-1185">Reference proteome</keyword>
<dbReference type="Proteomes" id="UP000594342">
    <property type="component" value="Unassembled WGS sequence"/>
</dbReference>
<comment type="caution">
    <text evidence="1">The sequence shown here is derived from an EMBL/GenBank/DDBJ whole genome shotgun (WGS) entry which is preliminary data.</text>
</comment>
<dbReference type="EMBL" id="UPSH01000001">
    <property type="protein sequence ID" value="VBB17699.1"/>
    <property type="molecule type" value="Genomic_DNA"/>
</dbReference>
<evidence type="ECO:0000313" key="1">
    <source>
        <dbReference type="EMBL" id="VBB17699.1"/>
    </source>
</evidence>
<accession>A0A5K0U6X9</accession>
<protein>
    <submittedName>
        <fullName evidence="1">Uncharacterized protein</fullName>
    </submittedName>
</protein>
<name>A0A5K0U6X9_9VIRU</name>
<gene>
    <name evidence="1" type="ORF">YASMINEVIRUS_162</name>
</gene>
<sequence length="340" mass="39562">MSKHQTAYDYCKCRWCDIVRHNSEQNVWLHVGTGNTDDEKFASLASGTVLKDNFSELGKSSRGGFQIGTKPRGALWFSHGSWSVDPYCDGDHLTRTRTEKKTTHKLLYIQNPKNILVIRDQKSLDKFIEDYTIVGPDNQTDLRKERITALKDDFMYKTMVKAGKLDVVRARTKESLTERGGDYELVVNFIREHCSDVKSNCRNFARKFMKAHPQYEKILGKDEKDLTEAEKWDVEIHGHSHGTIVLEQLFEVVFIAILIDELEKVPDVMERKYGKIDWDMVWNKGDGYWGVAFEFRKVKHIGLDDFDPKYYWHIGWDSESLCILDLRAFDNTVTVKDIEM</sequence>
<organism evidence="1 2">
    <name type="scientific">Yasminevirus sp. GU-2018</name>
    <dbReference type="NCBI Taxonomy" id="2420051"/>
    <lineage>
        <taxon>Viruses</taxon>
        <taxon>Varidnaviria</taxon>
        <taxon>Bamfordvirae</taxon>
        <taxon>Nucleocytoviricota</taxon>
        <taxon>Megaviricetes</taxon>
        <taxon>Imitervirales</taxon>
        <taxon>Mimiviridae</taxon>
        <taxon>Klosneuvirinae</taxon>
        <taxon>Yasminevirus</taxon>
        <taxon>Yasminevirus saudimassiliense</taxon>
    </lineage>
</organism>